<feature type="non-terminal residue" evidence="5">
    <location>
        <position position="87"/>
    </location>
</feature>
<keyword evidence="1" id="KW-0547">Nucleotide-binding</keyword>
<dbReference type="AlphaFoldDB" id="X0S196"/>
<organism evidence="5">
    <name type="scientific">marine sediment metagenome</name>
    <dbReference type="NCBI Taxonomy" id="412755"/>
    <lineage>
        <taxon>unclassified sequences</taxon>
        <taxon>metagenomes</taxon>
        <taxon>ecological metagenomes</taxon>
    </lineage>
</organism>
<sequence>MTEPKYAQVVLGLPIDKAFTYSIPGAFKKSIRIGQRVEVPFGRRVMLGYVVNFLNKTEVKKVKPLKDVIDRRPFLDRAMLKLTRRVA</sequence>
<dbReference type="Pfam" id="PF17764">
    <property type="entry name" value="PriA_3primeBD"/>
    <property type="match status" value="1"/>
</dbReference>
<dbReference type="PANTHER" id="PTHR30580:SF1">
    <property type="entry name" value="COMF OPERON PROTEIN 1"/>
    <property type="match status" value="1"/>
</dbReference>
<evidence type="ECO:0000256" key="1">
    <source>
        <dbReference type="ARBA" id="ARBA00022741"/>
    </source>
</evidence>
<evidence type="ECO:0000313" key="5">
    <source>
        <dbReference type="EMBL" id="GAF69011.1"/>
    </source>
</evidence>
<dbReference type="PANTHER" id="PTHR30580">
    <property type="entry name" value="PRIMOSOMAL PROTEIN N"/>
    <property type="match status" value="1"/>
</dbReference>
<dbReference type="InterPro" id="IPR041222">
    <property type="entry name" value="PriA_3primeBD"/>
</dbReference>
<feature type="domain" description="Primosomal protein N' 3' DNA-binding" evidence="4">
    <location>
        <begin position="8"/>
        <end position="87"/>
    </location>
</feature>
<proteinExistence type="predicted"/>
<evidence type="ECO:0000256" key="3">
    <source>
        <dbReference type="ARBA" id="ARBA00023125"/>
    </source>
</evidence>
<dbReference type="GO" id="GO:0006310">
    <property type="term" value="P:DNA recombination"/>
    <property type="evidence" value="ECO:0007669"/>
    <property type="project" value="TreeGrafter"/>
</dbReference>
<keyword evidence="3" id="KW-0238">DNA-binding</keyword>
<comment type="caution">
    <text evidence="5">The sequence shown here is derived from an EMBL/GenBank/DDBJ whole genome shotgun (WGS) entry which is preliminary data.</text>
</comment>
<dbReference type="InterPro" id="IPR042115">
    <property type="entry name" value="PriA_3primeBD_sf"/>
</dbReference>
<name>X0S196_9ZZZZ</name>
<evidence type="ECO:0000256" key="2">
    <source>
        <dbReference type="ARBA" id="ARBA00022840"/>
    </source>
</evidence>
<dbReference type="GO" id="GO:0043138">
    <property type="term" value="F:3'-5' DNA helicase activity"/>
    <property type="evidence" value="ECO:0007669"/>
    <property type="project" value="TreeGrafter"/>
</dbReference>
<protein>
    <recommendedName>
        <fullName evidence="4">Primosomal protein N' 3' DNA-binding domain-containing protein</fullName>
    </recommendedName>
</protein>
<dbReference type="GO" id="GO:0005524">
    <property type="term" value="F:ATP binding"/>
    <property type="evidence" value="ECO:0007669"/>
    <property type="project" value="UniProtKB-KW"/>
</dbReference>
<dbReference type="GO" id="GO:0006270">
    <property type="term" value="P:DNA replication initiation"/>
    <property type="evidence" value="ECO:0007669"/>
    <property type="project" value="TreeGrafter"/>
</dbReference>
<dbReference type="Gene3D" id="3.40.1440.60">
    <property type="entry name" value="PriA, 3(prime) DNA-binding domain"/>
    <property type="match status" value="1"/>
</dbReference>
<keyword evidence="2" id="KW-0067">ATP-binding</keyword>
<gene>
    <name evidence="5" type="ORF">S01H1_12571</name>
</gene>
<evidence type="ECO:0000259" key="4">
    <source>
        <dbReference type="Pfam" id="PF17764"/>
    </source>
</evidence>
<dbReference type="GO" id="GO:0003677">
    <property type="term" value="F:DNA binding"/>
    <property type="evidence" value="ECO:0007669"/>
    <property type="project" value="UniProtKB-KW"/>
</dbReference>
<accession>X0S196</accession>
<dbReference type="GO" id="GO:0006302">
    <property type="term" value="P:double-strand break repair"/>
    <property type="evidence" value="ECO:0007669"/>
    <property type="project" value="TreeGrafter"/>
</dbReference>
<reference evidence="5" key="1">
    <citation type="journal article" date="2014" name="Front. Microbiol.">
        <title>High frequency of phylogenetically diverse reductive dehalogenase-homologous genes in deep subseafloor sedimentary metagenomes.</title>
        <authorList>
            <person name="Kawai M."/>
            <person name="Futagami T."/>
            <person name="Toyoda A."/>
            <person name="Takaki Y."/>
            <person name="Nishi S."/>
            <person name="Hori S."/>
            <person name="Arai W."/>
            <person name="Tsubouchi T."/>
            <person name="Morono Y."/>
            <person name="Uchiyama I."/>
            <person name="Ito T."/>
            <person name="Fujiyama A."/>
            <person name="Inagaki F."/>
            <person name="Takami H."/>
        </authorList>
    </citation>
    <scope>NUCLEOTIDE SEQUENCE</scope>
    <source>
        <strain evidence="5">Expedition CK06-06</strain>
    </source>
</reference>
<dbReference type="EMBL" id="BARS01006460">
    <property type="protein sequence ID" value="GAF69011.1"/>
    <property type="molecule type" value="Genomic_DNA"/>
</dbReference>